<reference evidence="1 2" key="1">
    <citation type="submission" date="2019-11" db="EMBL/GenBank/DDBJ databases">
        <authorList>
            <person name="Li J."/>
        </authorList>
    </citation>
    <scope>NUCLEOTIDE SEQUENCE [LARGE SCALE GENOMIC DNA]</scope>
    <source>
        <strain evidence="1 2">J4</strain>
    </source>
</reference>
<organism evidence="1 2">
    <name type="scientific">Salinibacillus xinjiangensis</name>
    <dbReference type="NCBI Taxonomy" id="1229268"/>
    <lineage>
        <taxon>Bacteria</taxon>
        <taxon>Bacillati</taxon>
        <taxon>Bacillota</taxon>
        <taxon>Bacilli</taxon>
        <taxon>Bacillales</taxon>
        <taxon>Bacillaceae</taxon>
        <taxon>Salinibacillus</taxon>
    </lineage>
</organism>
<accession>A0A6G1X9S0</accession>
<sequence length="59" mass="6655">MTYEEAVQILESITELYPKFTITEQKAQLLIPMLTKMNYRQVMAACGLCGESSFSANDC</sequence>
<protein>
    <submittedName>
        <fullName evidence="1">Uncharacterized protein</fullName>
    </submittedName>
</protein>
<name>A0A6G1X9S0_9BACI</name>
<gene>
    <name evidence="1" type="ORF">GH754_15135</name>
</gene>
<evidence type="ECO:0000313" key="1">
    <source>
        <dbReference type="EMBL" id="MRG87620.1"/>
    </source>
</evidence>
<evidence type="ECO:0000313" key="2">
    <source>
        <dbReference type="Proteomes" id="UP000480185"/>
    </source>
</evidence>
<dbReference type="RefSeq" id="WP_153729509.1">
    <property type="nucleotide sequence ID" value="NZ_WJNH01000010.1"/>
</dbReference>
<dbReference type="Proteomes" id="UP000480185">
    <property type="component" value="Unassembled WGS sequence"/>
</dbReference>
<dbReference type="AlphaFoldDB" id="A0A6G1X9S0"/>
<comment type="caution">
    <text evidence="1">The sequence shown here is derived from an EMBL/GenBank/DDBJ whole genome shotgun (WGS) entry which is preliminary data.</text>
</comment>
<proteinExistence type="predicted"/>
<dbReference type="OrthoDB" id="2625859at2"/>
<dbReference type="EMBL" id="WJNH01000010">
    <property type="protein sequence ID" value="MRG87620.1"/>
    <property type="molecule type" value="Genomic_DNA"/>
</dbReference>
<keyword evidence="2" id="KW-1185">Reference proteome</keyword>
<dbReference type="Gene3D" id="1.10.8.200">
    <property type="entry name" value="Replisome organizer (g39p helicase loader/inhibitor protein)"/>
    <property type="match status" value="1"/>
</dbReference>